<keyword evidence="3" id="KW-1185">Reference proteome</keyword>
<dbReference type="PANTHER" id="PTHR33776">
    <property type="entry name" value="ENDO/EXONUCLEASE/PHOSPHATASE DOMAIN-CONTAINING PROTEIN"/>
    <property type="match status" value="1"/>
</dbReference>
<evidence type="ECO:0000313" key="3">
    <source>
        <dbReference type="Proteomes" id="UP000275408"/>
    </source>
</evidence>
<dbReference type="InterPro" id="IPR036691">
    <property type="entry name" value="Endo/exonu/phosph_ase_sf"/>
</dbReference>
<feature type="domain" description="Endonuclease/exonuclease/phosphatase" evidence="1">
    <location>
        <begin position="57"/>
        <end position="164"/>
    </location>
</feature>
<reference evidence="2 3" key="1">
    <citation type="journal article" date="2018" name="Sci. Rep.">
        <title>Comparative analysis of the Pocillopora damicornis genome highlights role of immune system in coral evolution.</title>
        <authorList>
            <person name="Cunning R."/>
            <person name="Bay R.A."/>
            <person name="Gillette P."/>
            <person name="Baker A.C."/>
            <person name="Traylor-Knowles N."/>
        </authorList>
    </citation>
    <scope>NUCLEOTIDE SEQUENCE [LARGE SCALE GENOMIC DNA]</scope>
    <source>
        <strain evidence="2">RSMAS</strain>
        <tissue evidence="2">Whole animal</tissue>
    </source>
</reference>
<dbReference type="SUPFAM" id="SSF56219">
    <property type="entry name" value="DNase I-like"/>
    <property type="match status" value="1"/>
</dbReference>
<dbReference type="AlphaFoldDB" id="A0A3M6UAZ9"/>
<dbReference type="Proteomes" id="UP000275408">
    <property type="component" value="Unassembled WGS sequence"/>
</dbReference>
<organism evidence="2 3">
    <name type="scientific">Pocillopora damicornis</name>
    <name type="common">Cauliflower coral</name>
    <name type="synonym">Millepora damicornis</name>
    <dbReference type="NCBI Taxonomy" id="46731"/>
    <lineage>
        <taxon>Eukaryota</taxon>
        <taxon>Metazoa</taxon>
        <taxon>Cnidaria</taxon>
        <taxon>Anthozoa</taxon>
        <taxon>Hexacorallia</taxon>
        <taxon>Scleractinia</taxon>
        <taxon>Astrocoeniina</taxon>
        <taxon>Pocilloporidae</taxon>
        <taxon>Pocillopora</taxon>
    </lineage>
</organism>
<evidence type="ECO:0000259" key="1">
    <source>
        <dbReference type="Pfam" id="PF14529"/>
    </source>
</evidence>
<dbReference type="Gene3D" id="3.60.10.10">
    <property type="entry name" value="Endonuclease/exonuclease/phosphatase"/>
    <property type="match status" value="1"/>
</dbReference>
<dbReference type="PANTHER" id="PTHR33776:SF3">
    <property type="entry name" value="PHD-TYPE DOMAIN-CONTAINING PROTEIN"/>
    <property type="match status" value="1"/>
</dbReference>
<proteinExistence type="predicted"/>
<feature type="non-terminal residue" evidence="2">
    <location>
        <position position="284"/>
    </location>
</feature>
<feature type="non-terminal residue" evidence="2">
    <location>
        <position position="1"/>
    </location>
</feature>
<name>A0A3M6UAZ9_POCDA</name>
<evidence type="ECO:0000313" key="2">
    <source>
        <dbReference type="EMBL" id="RMX50658.1"/>
    </source>
</evidence>
<accession>A0A3M6UAZ9</accession>
<comment type="caution">
    <text evidence="2">The sequence shown here is derived from an EMBL/GenBank/DDBJ whole genome shotgun (WGS) entry which is preliminary data.</text>
</comment>
<dbReference type="Pfam" id="PF14529">
    <property type="entry name" value="Exo_endo_phos_2"/>
    <property type="match status" value="1"/>
</dbReference>
<dbReference type="GO" id="GO:0003824">
    <property type="term" value="F:catalytic activity"/>
    <property type="evidence" value="ECO:0007669"/>
    <property type="project" value="InterPro"/>
</dbReference>
<protein>
    <recommendedName>
        <fullName evidence="1">Endonuclease/exonuclease/phosphatase domain-containing protein</fullName>
    </recommendedName>
</protein>
<sequence length="284" mass="31563">TETWLNDHVCSDCLQIAGYNPIIRLDRHDRIGGGVAFFTNSFGLNSASHLDVPCGVCYRPPDDDDSVFLANFFDYFQLFLDKIRQPPKQYRVVVLGDFNAHYDSTNPSGNNDVENNNLAQLIAEPTRVTCHSLTILDLVTTTFPGRFSTSRTLNPPSSCDHSVIFSNMNIFAMYKAGPPAPIHNKRPSLAERGNANRAQLKNGGQSLGEYEVGKIPHLFQPLSKTNGPYLIPRKKRTELAGANTISPVISPYQTQQFLSSFIATEEQVLQLMRGVDTSKAYGYD</sequence>
<dbReference type="InterPro" id="IPR005135">
    <property type="entry name" value="Endo/exonuclease/phosphatase"/>
</dbReference>
<dbReference type="EMBL" id="RCHS01001928">
    <property type="protein sequence ID" value="RMX50658.1"/>
    <property type="molecule type" value="Genomic_DNA"/>
</dbReference>
<gene>
    <name evidence="2" type="ORF">pdam_00017164</name>
</gene>